<proteinExistence type="predicted"/>
<reference evidence="1 2" key="1">
    <citation type="submission" date="2021-01" db="EMBL/GenBank/DDBJ databases">
        <title>Actinoplanes sp. nov. LDG1-06 isolated from lichen.</title>
        <authorList>
            <person name="Saeng-In P."/>
            <person name="Phongsopitanun W."/>
            <person name="Kanchanasin P."/>
            <person name="Yuki M."/>
            <person name="Kudo T."/>
            <person name="Ohkuma M."/>
            <person name="Tanasupawat S."/>
        </authorList>
    </citation>
    <scope>NUCLEOTIDE SEQUENCE [LARGE SCALE GENOMIC DNA]</scope>
    <source>
        <strain evidence="1 2">LDG1-06</strain>
    </source>
</reference>
<evidence type="ECO:0000313" key="2">
    <source>
        <dbReference type="Proteomes" id="UP000632138"/>
    </source>
</evidence>
<name>A0ABS2AK29_9ACTN</name>
<accession>A0ABS2AK29</accession>
<dbReference type="Proteomes" id="UP000632138">
    <property type="component" value="Unassembled WGS sequence"/>
</dbReference>
<comment type="caution">
    <text evidence="1">The sequence shown here is derived from an EMBL/GenBank/DDBJ whole genome shotgun (WGS) entry which is preliminary data.</text>
</comment>
<dbReference type="EMBL" id="JAENHP010000013">
    <property type="protein sequence ID" value="MBM2620171.1"/>
    <property type="molecule type" value="Genomic_DNA"/>
</dbReference>
<keyword evidence="2" id="KW-1185">Reference proteome</keyword>
<gene>
    <name evidence="1" type="ORF">JIG36_32120</name>
</gene>
<evidence type="ECO:0000313" key="1">
    <source>
        <dbReference type="EMBL" id="MBM2620171.1"/>
    </source>
</evidence>
<organism evidence="1 2">
    <name type="scientific">Paractinoplanes ovalisporus</name>
    <dbReference type="NCBI Taxonomy" id="2810368"/>
    <lineage>
        <taxon>Bacteria</taxon>
        <taxon>Bacillati</taxon>
        <taxon>Actinomycetota</taxon>
        <taxon>Actinomycetes</taxon>
        <taxon>Micromonosporales</taxon>
        <taxon>Micromonosporaceae</taxon>
        <taxon>Paractinoplanes</taxon>
    </lineage>
</organism>
<dbReference type="RefSeq" id="WP_203380151.1">
    <property type="nucleotide sequence ID" value="NZ_JAENHP010000013.1"/>
</dbReference>
<sequence length="124" mass="13915">MTALTLAPAGTPRLPGHLVEPDDDEVRRDLHAWLAVPCAHCRVWHMHPAGTARRRTYVPGDVTSRRGLCDGYPDGYDVVVQRKPLRSAWCSPHNMRVTSVYRWPAEFLPAADLTTRTNTEEKAA</sequence>
<protein>
    <submittedName>
        <fullName evidence="1">Uncharacterized protein</fullName>
    </submittedName>
</protein>